<keyword evidence="2" id="KW-0328">Glycosyltransferase</keyword>
<dbReference type="SUPFAM" id="SSF53448">
    <property type="entry name" value="Nucleotide-diphospho-sugar transferases"/>
    <property type="match status" value="1"/>
</dbReference>
<keyword evidence="10" id="KW-1185">Reference proteome</keyword>
<gene>
    <name evidence="9" type="primary">rgtE</name>
    <name evidence="9" type="ORF">MPOCJGCO_3286</name>
</gene>
<keyword evidence="3" id="KW-0808">Transferase</keyword>
<sequence>MSESVRLSVVVPVKNEAGNIAALVAEIERACASLSPFEVIYVDDGSTDATPAALDAARAGRPWLRVLRHARSAGQSAAVRSGVAVAHGPIVATLDGDGQNDPAFIPVLVAALESAGETAGLAQGQRQGRKDGRFKMMQSRIANGVRGKILKDATRDTGCGLKVFRRAVYLRLPYFDALHRFMPALIAREGFSVVHRDVVDRPRFTGVSNYGLFDRLWVGLLDLAGVWWLIRRKRASPQAAEIPAPGAVRC</sequence>
<proteinExistence type="predicted"/>
<comment type="caution">
    <text evidence="9">The sequence shown here is derived from an EMBL/GenBank/DDBJ whole genome shotgun (WGS) entry which is preliminary data.</text>
</comment>
<keyword evidence="6" id="KW-1133">Transmembrane helix</keyword>
<evidence type="ECO:0000256" key="1">
    <source>
        <dbReference type="ARBA" id="ARBA00022475"/>
    </source>
</evidence>
<keyword evidence="5" id="KW-0448">Lipopolysaccharide biosynthesis</keyword>
<evidence type="ECO:0000256" key="2">
    <source>
        <dbReference type="ARBA" id="ARBA00022676"/>
    </source>
</evidence>
<dbReference type="Gene3D" id="3.90.550.10">
    <property type="entry name" value="Spore Coat Polysaccharide Biosynthesis Protein SpsA, Chain A"/>
    <property type="match status" value="1"/>
</dbReference>
<reference evidence="9" key="1">
    <citation type="journal article" date="2021" name="Front. Microbiol.">
        <title>Comprehensive Comparative Genomics and Phenotyping of Methylobacterium Species.</title>
        <authorList>
            <person name="Alessa O."/>
            <person name="Ogura Y."/>
            <person name="Fujitani Y."/>
            <person name="Takami H."/>
            <person name="Hayashi T."/>
            <person name="Sahin N."/>
            <person name="Tani A."/>
        </authorList>
    </citation>
    <scope>NUCLEOTIDE SEQUENCE</scope>
    <source>
        <strain evidence="9">DSM 23632</strain>
    </source>
</reference>
<organism evidence="9 10">
    <name type="scientific">Methylobacterium trifolii</name>
    <dbReference type="NCBI Taxonomy" id="1003092"/>
    <lineage>
        <taxon>Bacteria</taxon>
        <taxon>Pseudomonadati</taxon>
        <taxon>Pseudomonadota</taxon>
        <taxon>Alphaproteobacteria</taxon>
        <taxon>Hyphomicrobiales</taxon>
        <taxon>Methylobacteriaceae</taxon>
        <taxon>Methylobacterium</taxon>
    </lineage>
</organism>
<protein>
    <submittedName>
        <fullName evidence="9">Dodecaprenyl-phosphate galacturonate synthase</fullName>
    </submittedName>
</protein>
<dbReference type="PANTHER" id="PTHR48090:SF3">
    <property type="entry name" value="UNDECAPRENYL-PHOSPHATE 4-DEOXY-4-FORMAMIDO-L-ARABINOSE TRANSFERASE"/>
    <property type="match status" value="1"/>
</dbReference>
<evidence type="ECO:0000256" key="5">
    <source>
        <dbReference type="ARBA" id="ARBA00022985"/>
    </source>
</evidence>
<evidence type="ECO:0000256" key="7">
    <source>
        <dbReference type="ARBA" id="ARBA00023136"/>
    </source>
</evidence>
<evidence type="ECO:0000256" key="6">
    <source>
        <dbReference type="ARBA" id="ARBA00022989"/>
    </source>
</evidence>
<evidence type="ECO:0000256" key="3">
    <source>
        <dbReference type="ARBA" id="ARBA00022679"/>
    </source>
</evidence>
<keyword evidence="4" id="KW-0812">Transmembrane</keyword>
<keyword evidence="1" id="KW-1003">Cell membrane</keyword>
<dbReference type="EMBL" id="BPRB01000193">
    <property type="protein sequence ID" value="GJE61165.1"/>
    <property type="molecule type" value="Genomic_DNA"/>
</dbReference>
<feature type="domain" description="Glycosyltransferase 2-like" evidence="8">
    <location>
        <begin position="8"/>
        <end position="169"/>
    </location>
</feature>
<dbReference type="InterPro" id="IPR029044">
    <property type="entry name" value="Nucleotide-diphossugar_trans"/>
</dbReference>
<dbReference type="Proteomes" id="UP001055057">
    <property type="component" value="Unassembled WGS sequence"/>
</dbReference>
<evidence type="ECO:0000256" key="4">
    <source>
        <dbReference type="ARBA" id="ARBA00022692"/>
    </source>
</evidence>
<dbReference type="InterPro" id="IPR050256">
    <property type="entry name" value="Glycosyltransferase_2"/>
</dbReference>
<evidence type="ECO:0000313" key="9">
    <source>
        <dbReference type="EMBL" id="GJE61165.1"/>
    </source>
</evidence>
<reference evidence="9" key="2">
    <citation type="submission" date="2021-08" db="EMBL/GenBank/DDBJ databases">
        <authorList>
            <person name="Tani A."/>
            <person name="Ola A."/>
            <person name="Ogura Y."/>
            <person name="Katsura K."/>
            <person name="Hayashi T."/>
        </authorList>
    </citation>
    <scope>NUCLEOTIDE SEQUENCE</scope>
    <source>
        <strain evidence="9">DSM 23632</strain>
    </source>
</reference>
<evidence type="ECO:0000259" key="8">
    <source>
        <dbReference type="Pfam" id="PF00535"/>
    </source>
</evidence>
<dbReference type="Pfam" id="PF00535">
    <property type="entry name" value="Glycos_transf_2"/>
    <property type="match status" value="1"/>
</dbReference>
<dbReference type="PANTHER" id="PTHR48090">
    <property type="entry name" value="UNDECAPRENYL-PHOSPHATE 4-DEOXY-4-FORMAMIDO-L-ARABINOSE TRANSFERASE-RELATED"/>
    <property type="match status" value="1"/>
</dbReference>
<dbReference type="RefSeq" id="WP_238183736.1">
    <property type="nucleotide sequence ID" value="NZ_BPRB01000193.1"/>
</dbReference>
<name>A0ABQ4U111_9HYPH</name>
<dbReference type="InterPro" id="IPR001173">
    <property type="entry name" value="Glyco_trans_2-like"/>
</dbReference>
<accession>A0ABQ4U111</accession>
<dbReference type="CDD" id="cd04179">
    <property type="entry name" value="DPM_DPG-synthase_like"/>
    <property type="match status" value="1"/>
</dbReference>
<evidence type="ECO:0000313" key="10">
    <source>
        <dbReference type="Proteomes" id="UP001055057"/>
    </source>
</evidence>
<keyword evidence="7" id="KW-0472">Membrane</keyword>